<comment type="caution">
    <text evidence="3">The sequence shown here is derived from an EMBL/GenBank/DDBJ whole genome shotgun (WGS) entry which is preliminary data.</text>
</comment>
<dbReference type="InterPro" id="IPR029044">
    <property type="entry name" value="Nucleotide-diphossugar_trans"/>
</dbReference>
<accession>A0A3M8QNW3</accession>
<dbReference type="Gene3D" id="3.90.550.10">
    <property type="entry name" value="Spore Coat Polysaccharide Biosynthesis Protein SpsA, Chain A"/>
    <property type="match status" value="1"/>
</dbReference>
<dbReference type="PANTHER" id="PTHR43630:SF2">
    <property type="entry name" value="GLYCOSYLTRANSFERASE"/>
    <property type="match status" value="1"/>
</dbReference>
<dbReference type="AlphaFoldDB" id="A0A3M8QNW3"/>
<dbReference type="Pfam" id="PF00535">
    <property type="entry name" value="Glycos_transf_2"/>
    <property type="match status" value="1"/>
</dbReference>
<dbReference type="RefSeq" id="WP_123106130.1">
    <property type="nucleotide sequence ID" value="NZ_CP127527.1"/>
</dbReference>
<dbReference type="InterPro" id="IPR001173">
    <property type="entry name" value="Glyco_trans_2-like"/>
</dbReference>
<dbReference type="SUPFAM" id="SSF53448">
    <property type="entry name" value="Nucleotide-diphospho-sugar transferases"/>
    <property type="match status" value="1"/>
</dbReference>
<dbReference type="CDD" id="cd02511">
    <property type="entry name" value="Beta4Glucosyltransferase"/>
    <property type="match status" value="1"/>
</dbReference>
<name>A0A3M8QNW3_9PROT</name>
<keyword evidence="3" id="KW-0808">Transferase</keyword>
<dbReference type="EMBL" id="RIZI01000194">
    <property type="protein sequence ID" value="RNF57907.1"/>
    <property type="molecule type" value="Genomic_DNA"/>
</dbReference>
<dbReference type="PANTHER" id="PTHR43630">
    <property type="entry name" value="POLY-BETA-1,6-N-ACETYL-D-GLUCOSAMINE SYNTHASE"/>
    <property type="match status" value="1"/>
</dbReference>
<dbReference type="GO" id="GO:0016740">
    <property type="term" value="F:transferase activity"/>
    <property type="evidence" value="ECO:0007669"/>
    <property type="project" value="UniProtKB-KW"/>
</dbReference>
<sequence length="257" mass="28803">MTAQLSVVYITLNAERLLERSIRCVRPLAEDIVVVDSGSTDGTLAICAALGVRVIQRPWPGFGAQRQFAVSQAAHDWVLIVDADELVPESIHGGIRRAIAAPGDRVAFRLRRRNYLAGRPVRFGDWRKDLVLRLVDRRRGHYSEDPVHERWIATGPVGDLPGWLLHYPFADYRSMLAKLQTYAALNAEGLVQRGRRVKASDPISHSIWAFLRTYLFRLGFLDGVNGAAIAWTTALGAFMKYATALELQEQAAKEKER</sequence>
<organism evidence="3">
    <name type="scientific">Acidithiobacillus sulfuriphilus</name>
    <dbReference type="NCBI Taxonomy" id="1867749"/>
    <lineage>
        <taxon>Bacteria</taxon>
        <taxon>Pseudomonadati</taxon>
        <taxon>Pseudomonadota</taxon>
        <taxon>Acidithiobacillia</taxon>
        <taxon>Acidithiobacillales</taxon>
        <taxon>Acidithiobacillaceae</taxon>
        <taxon>Acidithiobacillus</taxon>
    </lineage>
</organism>
<reference evidence="3" key="1">
    <citation type="submission" date="2018-10" db="EMBL/GenBank/DDBJ databases">
        <title>Acidithiobacillus sulfuriphilus sp. nov.: an extremely acidophilic sulfur-oxidizing chemolithotroph isolated from a neutral pH environment.</title>
        <authorList>
            <person name="Falagan C."/>
            <person name="Moya-Beltran A."/>
            <person name="Quatrini R."/>
            <person name="Johnson D.B."/>
        </authorList>
    </citation>
    <scope>NUCLEOTIDE SEQUENCE [LARGE SCALE GENOMIC DNA]</scope>
    <source>
        <strain evidence="3">CJ-2</strain>
    </source>
</reference>
<comment type="similarity">
    <text evidence="1">Belongs to the glycosyltransferase 2 family. WaaE/KdtX subfamily.</text>
</comment>
<dbReference type="OrthoDB" id="5294601at2"/>
<protein>
    <submittedName>
        <fullName evidence="3">Glycosyltransferase family 2 protein</fullName>
    </submittedName>
</protein>
<evidence type="ECO:0000313" key="3">
    <source>
        <dbReference type="EMBL" id="RNF57907.1"/>
    </source>
</evidence>
<evidence type="ECO:0000259" key="2">
    <source>
        <dbReference type="Pfam" id="PF00535"/>
    </source>
</evidence>
<feature type="domain" description="Glycosyltransferase 2-like" evidence="2">
    <location>
        <begin position="6"/>
        <end position="90"/>
    </location>
</feature>
<proteinExistence type="inferred from homology"/>
<evidence type="ECO:0000256" key="1">
    <source>
        <dbReference type="ARBA" id="ARBA00038494"/>
    </source>
</evidence>
<gene>
    <name evidence="3" type="ORF">EC580_14020</name>
</gene>